<dbReference type="PROSITE" id="PS51257">
    <property type="entry name" value="PROKAR_LIPOPROTEIN"/>
    <property type="match status" value="1"/>
</dbReference>
<organism evidence="8 9">
    <name type="scientific">Paractinoplanes hotanensis</name>
    <dbReference type="NCBI Taxonomy" id="2906497"/>
    <lineage>
        <taxon>Bacteria</taxon>
        <taxon>Bacillati</taxon>
        <taxon>Actinomycetota</taxon>
        <taxon>Actinomycetes</taxon>
        <taxon>Micromonosporales</taxon>
        <taxon>Micromonosporaceae</taxon>
        <taxon>Paractinoplanes</taxon>
    </lineage>
</organism>
<dbReference type="PROSITE" id="PS51352">
    <property type="entry name" value="THIOREDOXIN_2"/>
    <property type="match status" value="1"/>
</dbReference>
<evidence type="ECO:0000256" key="3">
    <source>
        <dbReference type="ARBA" id="ARBA00022968"/>
    </source>
</evidence>
<evidence type="ECO:0000313" key="8">
    <source>
        <dbReference type="EMBL" id="MCM4079293.1"/>
    </source>
</evidence>
<reference evidence="8 9" key="1">
    <citation type="submission" date="2022-06" db="EMBL/GenBank/DDBJ databases">
        <title>Actinoplanes abujensis sp. nov., isolated from Nigerian arid soil.</title>
        <authorList>
            <person name="Ding P."/>
        </authorList>
    </citation>
    <scope>NUCLEOTIDE SEQUENCE [LARGE SCALE GENOMIC DNA]</scope>
    <source>
        <strain evidence="9">TRM88002</strain>
    </source>
</reference>
<comment type="subcellular location">
    <subcellularLocation>
        <location evidence="1">Cell envelope</location>
    </subcellularLocation>
</comment>
<evidence type="ECO:0000256" key="2">
    <source>
        <dbReference type="ARBA" id="ARBA00022748"/>
    </source>
</evidence>
<dbReference type="Gene3D" id="3.40.30.10">
    <property type="entry name" value="Glutaredoxin"/>
    <property type="match status" value="1"/>
</dbReference>
<dbReference type="PROSITE" id="PS00194">
    <property type="entry name" value="THIOREDOXIN_1"/>
    <property type="match status" value="1"/>
</dbReference>
<dbReference type="SUPFAM" id="SSF52833">
    <property type="entry name" value="Thioredoxin-like"/>
    <property type="match status" value="1"/>
</dbReference>
<keyword evidence="4" id="KW-1015">Disulfide bond</keyword>
<dbReference type="InterPro" id="IPR036249">
    <property type="entry name" value="Thioredoxin-like_sf"/>
</dbReference>
<protein>
    <submittedName>
        <fullName evidence="8">TlpA family protein disulfide reductase</fullName>
    </submittedName>
</protein>
<dbReference type="InterPro" id="IPR013766">
    <property type="entry name" value="Thioredoxin_domain"/>
</dbReference>
<keyword evidence="2" id="KW-0201">Cytochrome c-type biogenesis</keyword>
<dbReference type="EMBL" id="JAMQOL010000021">
    <property type="protein sequence ID" value="MCM4079293.1"/>
    <property type="molecule type" value="Genomic_DNA"/>
</dbReference>
<evidence type="ECO:0000256" key="5">
    <source>
        <dbReference type="ARBA" id="ARBA00023284"/>
    </source>
</evidence>
<evidence type="ECO:0000259" key="7">
    <source>
        <dbReference type="PROSITE" id="PS51352"/>
    </source>
</evidence>
<dbReference type="CDD" id="cd02966">
    <property type="entry name" value="TlpA_like_family"/>
    <property type="match status" value="1"/>
</dbReference>
<dbReference type="Proteomes" id="UP001523216">
    <property type="component" value="Unassembled WGS sequence"/>
</dbReference>
<dbReference type="RefSeq" id="WP_221379855.1">
    <property type="nucleotide sequence ID" value="NZ_JAMQOL010000021.1"/>
</dbReference>
<keyword evidence="6" id="KW-0732">Signal</keyword>
<dbReference type="InterPro" id="IPR013740">
    <property type="entry name" value="Redoxin"/>
</dbReference>
<name>A0ABT0Y1B9_9ACTN</name>
<keyword evidence="3" id="KW-0812">Transmembrane</keyword>
<comment type="caution">
    <text evidence="8">The sequence shown here is derived from an EMBL/GenBank/DDBJ whole genome shotgun (WGS) entry which is preliminary data.</text>
</comment>
<dbReference type="InterPro" id="IPR017937">
    <property type="entry name" value="Thioredoxin_CS"/>
</dbReference>
<evidence type="ECO:0000256" key="6">
    <source>
        <dbReference type="SAM" id="SignalP"/>
    </source>
</evidence>
<accession>A0ABT0Y1B9</accession>
<feature type="chain" id="PRO_5045921846" evidence="6">
    <location>
        <begin position="20"/>
        <end position="186"/>
    </location>
</feature>
<keyword evidence="5" id="KW-0676">Redox-active center</keyword>
<keyword evidence="9" id="KW-1185">Reference proteome</keyword>
<dbReference type="Pfam" id="PF08534">
    <property type="entry name" value="Redoxin"/>
    <property type="match status" value="1"/>
</dbReference>
<proteinExistence type="predicted"/>
<dbReference type="InterPro" id="IPR050553">
    <property type="entry name" value="Thioredoxin_ResA/DsbE_sf"/>
</dbReference>
<dbReference type="PANTHER" id="PTHR42852:SF6">
    <property type="entry name" value="THIOL:DISULFIDE INTERCHANGE PROTEIN DSBE"/>
    <property type="match status" value="1"/>
</dbReference>
<keyword evidence="3" id="KW-0735">Signal-anchor</keyword>
<feature type="signal peptide" evidence="6">
    <location>
        <begin position="1"/>
        <end position="19"/>
    </location>
</feature>
<feature type="domain" description="Thioredoxin" evidence="7">
    <location>
        <begin position="40"/>
        <end position="182"/>
    </location>
</feature>
<gene>
    <name evidence="8" type="ORF">LXN57_17100</name>
</gene>
<evidence type="ECO:0000256" key="1">
    <source>
        <dbReference type="ARBA" id="ARBA00004196"/>
    </source>
</evidence>
<evidence type="ECO:0000313" key="9">
    <source>
        <dbReference type="Proteomes" id="UP001523216"/>
    </source>
</evidence>
<sequence length="186" mass="19882">MRRLAAVLATAAVTAGVLAGCGGDDGNWAKKCTTTDGVVECAPDKRPAVEPITGELLDGTAYDMAQQKGKVVVVNFWGSWCAPCRAEADDLENTYQATKDKGVSFIGVNSRDDRDAAREFERGRVTYPSLYDFPGQVGIQFDVTNVSMPATLIIDRQGRIAVALRQATTEAQLKPLVEKVAAEGQG</sequence>
<evidence type="ECO:0000256" key="4">
    <source>
        <dbReference type="ARBA" id="ARBA00023157"/>
    </source>
</evidence>
<dbReference type="PANTHER" id="PTHR42852">
    <property type="entry name" value="THIOL:DISULFIDE INTERCHANGE PROTEIN DSBE"/>
    <property type="match status" value="1"/>
</dbReference>